<dbReference type="Proteomes" id="UP001054945">
    <property type="component" value="Unassembled WGS sequence"/>
</dbReference>
<keyword evidence="2" id="KW-1185">Reference proteome</keyword>
<evidence type="ECO:0000313" key="2">
    <source>
        <dbReference type="Proteomes" id="UP001054945"/>
    </source>
</evidence>
<dbReference type="EMBL" id="BPLR01003527">
    <property type="protein sequence ID" value="GIX85598.1"/>
    <property type="molecule type" value="Genomic_DNA"/>
</dbReference>
<accession>A0AAV4NMD1</accession>
<reference evidence="1 2" key="1">
    <citation type="submission" date="2021-06" db="EMBL/GenBank/DDBJ databases">
        <title>Caerostris extrusa draft genome.</title>
        <authorList>
            <person name="Kono N."/>
            <person name="Arakawa K."/>
        </authorList>
    </citation>
    <scope>NUCLEOTIDE SEQUENCE [LARGE SCALE GENOMIC DNA]</scope>
</reference>
<name>A0AAV4NMD1_CAEEX</name>
<dbReference type="AlphaFoldDB" id="A0AAV4NMD1"/>
<protein>
    <submittedName>
        <fullName evidence="1">Uncharacterized protein</fullName>
    </submittedName>
</protein>
<proteinExistence type="predicted"/>
<comment type="caution">
    <text evidence="1">The sequence shown here is derived from an EMBL/GenBank/DDBJ whole genome shotgun (WGS) entry which is preliminary data.</text>
</comment>
<sequence length="297" mass="33293">MGKKSLLTLLRIIPKRLKLNREANKEEAQFCTEKINNGGSNWSEQAFLLVSTLVSKSNTSSRIEDDNYILIKTDDECSGGSSYALFEVTKAPCFPLLASASPASPESLPSAQCVVMVGVSRGLVSRRRQRNEDLREMVLINYPSGVSNEWRMEMKTTNQSALRQNQACALLTVSECVASRHHFPGSSPNNAASGDPLTSVSRRISPCVRSMFHAIIKHGQTDRYLCSWSRRVIQRLGCRLVGLSCGLGSHRRQRNEDLHEMVLINYPSQCLMNGEWSWFVIFVRVKRCCIVIIRPSP</sequence>
<organism evidence="1 2">
    <name type="scientific">Caerostris extrusa</name>
    <name type="common">Bark spider</name>
    <name type="synonym">Caerostris bankana</name>
    <dbReference type="NCBI Taxonomy" id="172846"/>
    <lineage>
        <taxon>Eukaryota</taxon>
        <taxon>Metazoa</taxon>
        <taxon>Ecdysozoa</taxon>
        <taxon>Arthropoda</taxon>
        <taxon>Chelicerata</taxon>
        <taxon>Arachnida</taxon>
        <taxon>Araneae</taxon>
        <taxon>Araneomorphae</taxon>
        <taxon>Entelegynae</taxon>
        <taxon>Araneoidea</taxon>
        <taxon>Araneidae</taxon>
        <taxon>Caerostris</taxon>
    </lineage>
</organism>
<gene>
    <name evidence="1" type="ORF">CEXT_417381</name>
</gene>
<evidence type="ECO:0000313" key="1">
    <source>
        <dbReference type="EMBL" id="GIX85598.1"/>
    </source>
</evidence>